<feature type="binding site" evidence="4">
    <location>
        <position position="182"/>
    </location>
    <ligand>
        <name>GTP</name>
        <dbReference type="ChEBI" id="CHEBI:37565"/>
    </ligand>
</feature>
<sequence>MEVASRSSRTVQWYPGHVAKAERQLREQLKVVDVVLEVRDARCPLATRHPQFEDWTGHRRRLLVINRFDMIHEEDRLEWAQYFGDTGQQVFWTDAKTGKGIQRLVRAAASASTEINTKRKKRGLKPRPVRAVAVGFPNVGKSALINRILGRRYCDSAPRPGVTRQLRWVRVQDQLDLLDSPGILPTRLQDQDAARRLAMCNNIGTAAYSDSQVAIAFVELCRGLPDADAHMEALRRRYGLQLDLDTCSEEDVIEEVAQSLFGGDTDRAGARILKDFRTGKFGTFSLENPPEAK</sequence>
<dbReference type="EMBL" id="HBIS01002418">
    <property type="protein sequence ID" value="CAE0608340.1"/>
    <property type="molecule type" value="Transcribed_RNA"/>
</dbReference>
<dbReference type="FunFam" id="3.40.50.300:FF:001189">
    <property type="entry name" value="DAR GTPase 3 chloroplastic"/>
    <property type="match status" value="1"/>
</dbReference>
<gene>
    <name evidence="6" type="ORF">PSAL00342_LOCUS2157</name>
    <name evidence="7" type="ORF">PSAL00342_LOCUS2158</name>
</gene>
<dbReference type="Gene3D" id="1.10.1580.10">
    <property type="match status" value="1"/>
</dbReference>
<dbReference type="Gene3D" id="3.40.50.300">
    <property type="entry name" value="P-loop containing nucleotide triphosphate hydrolases"/>
    <property type="match status" value="1"/>
</dbReference>
<dbReference type="InterPro" id="IPR019991">
    <property type="entry name" value="GTP-bd_ribosome_bgen"/>
</dbReference>
<accession>A0A6U9Q1Q3</accession>
<organism evidence="7">
    <name type="scientific">Picocystis salinarum</name>
    <dbReference type="NCBI Taxonomy" id="88271"/>
    <lineage>
        <taxon>Eukaryota</taxon>
        <taxon>Viridiplantae</taxon>
        <taxon>Chlorophyta</taxon>
        <taxon>Picocystophyceae</taxon>
        <taxon>Picocystales</taxon>
        <taxon>Picocystaceae</taxon>
        <taxon>Picocystis</taxon>
    </lineage>
</organism>
<dbReference type="Pfam" id="PF01926">
    <property type="entry name" value="MMR_HSR1"/>
    <property type="match status" value="1"/>
</dbReference>
<evidence type="ECO:0000256" key="1">
    <source>
        <dbReference type="ARBA" id="ARBA00022741"/>
    </source>
</evidence>
<dbReference type="GO" id="GO:0005743">
    <property type="term" value="C:mitochondrial inner membrane"/>
    <property type="evidence" value="ECO:0007669"/>
    <property type="project" value="UniProtKB-SubCell"/>
</dbReference>
<evidence type="ECO:0000313" key="6">
    <source>
        <dbReference type="EMBL" id="CAE0608340.1"/>
    </source>
</evidence>
<dbReference type="GO" id="GO:0032543">
    <property type="term" value="P:mitochondrial translation"/>
    <property type="evidence" value="ECO:0007669"/>
    <property type="project" value="TreeGrafter"/>
</dbReference>
<dbReference type="PIRSF" id="PIRSF006230">
    <property type="entry name" value="MG442"/>
    <property type="match status" value="1"/>
</dbReference>
<dbReference type="GO" id="GO:0005525">
    <property type="term" value="F:GTP binding"/>
    <property type="evidence" value="ECO:0007669"/>
    <property type="project" value="UniProtKB-KW"/>
</dbReference>
<keyword evidence="1 3" id="KW-0547">Nucleotide-binding</keyword>
<dbReference type="CDD" id="cd01856">
    <property type="entry name" value="YlqF"/>
    <property type="match status" value="1"/>
</dbReference>
<name>A0A6U9Q1Q3_9CHLO</name>
<evidence type="ECO:0000313" key="7">
    <source>
        <dbReference type="EMBL" id="CAE0608341.1"/>
    </source>
</evidence>
<keyword evidence="3" id="KW-0496">Mitochondrion</keyword>
<dbReference type="EMBL" id="HBIS01002419">
    <property type="protein sequence ID" value="CAE0608341.1"/>
    <property type="molecule type" value="Transcribed_RNA"/>
</dbReference>
<dbReference type="PANTHER" id="PTHR45782:SF5">
    <property type="entry name" value="DAR GTPASE 3, CHLOROPLASTIC"/>
    <property type="match status" value="1"/>
</dbReference>
<evidence type="ECO:0000259" key="5">
    <source>
        <dbReference type="Pfam" id="PF01926"/>
    </source>
</evidence>
<dbReference type="InterPro" id="IPR023179">
    <property type="entry name" value="GTP-bd_ortho_bundle_sf"/>
</dbReference>
<feature type="binding site" evidence="4">
    <location>
        <begin position="66"/>
        <end position="69"/>
    </location>
    <ligand>
        <name>GTP</name>
        <dbReference type="ChEBI" id="CHEBI:37565"/>
    </ligand>
</feature>
<evidence type="ECO:0000256" key="3">
    <source>
        <dbReference type="PIRNR" id="PIRNR006230"/>
    </source>
</evidence>
<dbReference type="InterPro" id="IPR016478">
    <property type="entry name" value="GTPase_MTG1"/>
</dbReference>
<comment type="similarity">
    <text evidence="3">Belongs to the TRAFAC class YlqF/YawG GTPase family. MTG1 subfamily.</text>
</comment>
<dbReference type="InterPro" id="IPR006073">
    <property type="entry name" value="GTP-bd"/>
</dbReference>
<dbReference type="InterPro" id="IPR027417">
    <property type="entry name" value="P-loop_NTPase"/>
</dbReference>
<evidence type="ECO:0000256" key="2">
    <source>
        <dbReference type="ARBA" id="ARBA00023134"/>
    </source>
</evidence>
<keyword evidence="2 3" id="KW-0342">GTP-binding</keyword>
<dbReference type="AlphaFoldDB" id="A0A6U9Q1Q3"/>
<dbReference type="PANTHER" id="PTHR45782">
    <property type="entry name" value="MITOCHONDRIAL RIBOSOME-ASSOCIATED GTPASE 1"/>
    <property type="match status" value="1"/>
</dbReference>
<comment type="subcellular location">
    <subcellularLocation>
        <location evidence="3">Mitochondrion inner membrane</location>
        <topology evidence="3">Peripheral membrane protein</topology>
    </subcellularLocation>
</comment>
<proteinExistence type="inferred from homology"/>
<dbReference type="NCBIfam" id="TIGR03596">
    <property type="entry name" value="GTPase_YlqF"/>
    <property type="match status" value="1"/>
</dbReference>
<evidence type="ECO:0000256" key="4">
    <source>
        <dbReference type="PIRSR" id="PIRSR006230-1"/>
    </source>
</evidence>
<dbReference type="GO" id="GO:0003924">
    <property type="term" value="F:GTPase activity"/>
    <property type="evidence" value="ECO:0007669"/>
    <property type="project" value="TreeGrafter"/>
</dbReference>
<protein>
    <recommendedName>
        <fullName evidence="3">Mitochondrial GTPase 1</fullName>
    </recommendedName>
</protein>
<dbReference type="CDD" id="cd00882">
    <property type="entry name" value="Ras_like_GTPase"/>
    <property type="match status" value="1"/>
</dbReference>
<dbReference type="SUPFAM" id="SSF52540">
    <property type="entry name" value="P-loop containing nucleoside triphosphate hydrolases"/>
    <property type="match status" value="1"/>
</dbReference>
<feature type="domain" description="G" evidence="5">
    <location>
        <begin position="132"/>
        <end position="193"/>
    </location>
</feature>
<reference evidence="7" key="1">
    <citation type="submission" date="2021-01" db="EMBL/GenBank/DDBJ databases">
        <authorList>
            <person name="Corre E."/>
            <person name="Pelletier E."/>
            <person name="Niang G."/>
            <person name="Scheremetjew M."/>
            <person name="Finn R."/>
            <person name="Kale V."/>
            <person name="Holt S."/>
            <person name="Cochrane G."/>
            <person name="Meng A."/>
            <person name="Brown T."/>
            <person name="Cohen L."/>
        </authorList>
    </citation>
    <scope>NUCLEOTIDE SEQUENCE</scope>
    <source>
        <strain evidence="7">CCMP1897</strain>
    </source>
</reference>